<sequence>MATVHPSRMALVPRDPPPHKRDEPRRRSPSPRRTPSPSRDRDRERDRQRNARNSDSRGRRRSYSRSRSPRRGDRDKDRDRERDRNDNRRSDRRRSPEYGDYRRPSPGPDSQAPLKSQENMYPNRRGDYGRGGAGADFLESRRLQRESATANPWPPSPPAPTRTLSPRRSKPHKSSRRTRSPSSGDDSDSEEDRRRKERKERKRARKEKDRKEKREKRTSRKKSYDDDSDDDRDRQRRRTRTPAQSKSPTRSESRKPPSPSRTPTPAEHSGDEWVVKDVTNPPIPAAADPIAAYIPHDNPMDEDSDDEVGPQPAMKINKKIDERAYGGALLRGEGSAMAAFLQDGTDSRIPRRGEIGLTPDQIAEFEGVGYVMSGSRHRRMNAVRMRKENQVISAEEKRGILKLQKEERSRRETILREEFSELVSEKLKSDTRPT</sequence>
<keyword evidence="2" id="KW-1185">Reference proteome</keyword>
<evidence type="ECO:0000313" key="2">
    <source>
        <dbReference type="Proteomes" id="UP000308600"/>
    </source>
</evidence>
<evidence type="ECO:0000313" key="1">
    <source>
        <dbReference type="EMBL" id="TFK70621.1"/>
    </source>
</evidence>
<name>A0ACD3AZ37_9AGAR</name>
<gene>
    <name evidence="1" type="ORF">BDN72DRAFT_818532</name>
</gene>
<dbReference type="Proteomes" id="UP000308600">
    <property type="component" value="Unassembled WGS sequence"/>
</dbReference>
<dbReference type="EMBL" id="ML208310">
    <property type="protein sequence ID" value="TFK70621.1"/>
    <property type="molecule type" value="Genomic_DNA"/>
</dbReference>
<organism evidence="1 2">
    <name type="scientific">Pluteus cervinus</name>
    <dbReference type="NCBI Taxonomy" id="181527"/>
    <lineage>
        <taxon>Eukaryota</taxon>
        <taxon>Fungi</taxon>
        <taxon>Dikarya</taxon>
        <taxon>Basidiomycota</taxon>
        <taxon>Agaricomycotina</taxon>
        <taxon>Agaricomycetes</taxon>
        <taxon>Agaricomycetidae</taxon>
        <taxon>Agaricales</taxon>
        <taxon>Pluteineae</taxon>
        <taxon>Pluteaceae</taxon>
        <taxon>Pluteus</taxon>
    </lineage>
</organism>
<proteinExistence type="predicted"/>
<protein>
    <submittedName>
        <fullName evidence="1">DUF926-domain-containing protein</fullName>
    </submittedName>
</protein>
<reference evidence="1 2" key="1">
    <citation type="journal article" date="2019" name="Nat. Ecol. Evol.">
        <title>Megaphylogeny resolves global patterns of mushroom evolution.</title>
        <authorList>
            <person name="Varga T."/>
            <person name="Krizsan K."/>
            <person name="Foldi C."/>
            <person name="Dima B."/>
            <person name="Sanchez-Garcia M."/>
            <person name="Sanchez-Ramirez S."/>
            <person name="Szollosi G.J."/>
            <person name="Szarkandi J.G."/>
            <person name="Papp V."/>
            <person name="Albert L."/>
            <person name="Andreopoulos W."/>
            <person name="Angelini C."/>
            <person name="Antonin V."/>
            <person name="Barry K.W."/>
            <person name="Bougher N.L."/>
            <person name="Buchanan P."/>
            <person name="Buyck B."/>
            <person name="Bense V."/>
            <person name="Catcheside P."/>
            <person name="Chovatia M."/>
            <person name="Cooper J."/>
            <person name="Damon W."/>
            <person name="Desjardin D."/>
            <person name="Finy P."/>
            <person name="Geml J."/>
            <person name="Haridas S."/>
            <person name="Hughes K."/>
            <person name="Justo A."/>
            <person name="Karasinski D."/>
            <person name="Kautmanova I."/>
            <person name="Kiss B."/>
            <person name="Kocsube S."/>
            <person name="Kotiranta H."/>
            <person name="LaButti K.M."/>
            <person name="Lechner B.E."/>
            <person name="Liimatainen K."/>
            <person name="Lipzen A."/>
            <person name="Lukacs Z."/>
            <person name="Mihaltcheva S."/>
            <person name="Morgado L.N."/>
            <person name="Niskanen T."/>
            <person name="Noordeloos M.E."/>
            <person name="Ohm R.A."/>
            <person name="Ortiz-Santana B."/>
            <person name="Ovrebo C."/>
            <person name="Racz N."/>
            <person name="Riley R."/>
            <person name="Savchenko A."/>
            <person name="Shiryaev A."/>
            <person name="Soop K."/>
            <person name="Spirin V."/>
            <person name="Szebenyi C."/>
            <person name="Tomsovsky M."/>
            <person name="Tulloss R.E."/>
            <person name="Uehling J."/>
            <person name="Grigoriev I.V."/>
            <person name="Vagvolgyi C."/>
            <person name="Papp T."/>
            <person name="Martin F.M."/>
            <person name="Miettinen O."/>
            <person name="Hibbett D.S."/>
            <person name="Nagy L.G."/>
        </authorList>
    </citation>
    <scope>NUCLEOTIDE SEQUENCE [LARGE SCALE GENOMIC DNA]</scope>
    <source>
        <strain evidence="1 2">NL-1719</strain>
    </source>
</reference>
<accession>A0ACD3AZ37</accession>